<dbReference type="PANTHER" id="PTHR24221:SF654">
    <property type="entry name" value="ATP-BINDING CASSETTE SUB-FAMILY B MEMBER 6"/>
    <property type="match status" value="1"/>
</dbReference>
<dbReference type="Gene3D" id="3.40.50.300">
    <property type="entry name" value="P-loop containing nucleotide triphosphate hydrolases"/>
    <property type="match status" value="1"/>
</dbReference>
<accession>A0A0R1QXP2</accession>
<dbReference type="SUPFAM" id="SSF52540">
    <property type="entry name" value="P-loop containing nucleoside triphosphate hydrolases"/>
    <property type="match status" value="1"/>
</dbReference>
<dbReference type="InterPro" id="IPR039421">
    <property type="entry name" value="Type_1_exporter"/>
</dbReference>
<dbReference type="InterPro" id="IPR027417">
    <property type="entry name" value="P-loop_NTPase"/>
</dbReference>
<dbReference type="PROSITE" id="PS00211">
    <property type="entry name" value="ABC_TRANSPORTER_1"/>
    <property type="match status" value="1"/>
</dbReference>
<evidence type="ECO:0000256" key="1">
    <source>
        <dbReference type="ARBA" id="ARBA00022741"/>
    </source>
</evidence>
<dbReference type="InterPro" id="IPR003593">
    <property type="entry name" value="AAA+_ATPase"/>
</dbReference>
<reference evidence="4 5" key="1">
    <citation type="journal article" date="2015" name="Genome Announc.">
        <title>Expanding the biotechnology potential of lactobacilli through comparative genomics of 213 strains and associated genera.</title>
        <authorList>
            <person name="Sun Z."/>
            <person name="Harris H.M."/>
            <person name="McCann A."/>
            <person name="Guo C."/>
            <person name="Argimon S."/>
            <person name="Zhang W."/>
            <person name="Yang X."/>
            <person name="Jeffery I.B."/>
            <person name="Cooney J.C."/>
            <person name="Kagawa T.F."/>
            <person name="Liu W."/>
            <person name="Song Y."/>
            <person name="Salvetti E."/>
            <person name="Wrobel A."/>
            <person name="Rasinkangas P."/>
            <person name="Parkhill J."/>
            <person name="Rea M.C."/>
            <person name="O'Sullivan O."/>
            <person name="Ritari J."/>
            <person name="Douillard F.P."/>
            <person name="Paul Ross R."/>
            <person name="Yang R."/>
            <person name="Briner A.E."/>
            <person name="Felis G.E."/>
            <person name="de Vos W.M."/>
            <person name="Barrangou R."/>
            <person name="Klaenhammer T.R."/>
            <person name="Caufield P.W."/>
            <person name="Cui Y."/>
            <person name="Zhang H."/>
            <person name="O'Toole P.W."/>
        </authorList>
    </citation>
    <scope>NUCLEOTIDE SEQUENCE [LARGE SCALE GENOMIC DNA]</scope>
    <source>
        <strain evidence="4 5">DSM 14500</strain>
    </source>
</reference>
<dbReference type="GO" id="GO:0016887">
    <property type="term" value="F:ATP hydrolysis activity"/>
    <property type="evidence" value="ECO:0007669"/>
    <property type="project" value="InterPro"/>
</dbReference>
<dbReference type="PATRIC" id="fig|1423770.3.peg.1999"/>
<dbReference type="InterPro" id="IPR003439">
    <property type="entry name" value="ABC_transporter-like_ATP-bd"/>
</dbReference>
<keyword evidence="2" id="KW-0067">ATP-binding</keyword>
<evidence type="ECO:0000313" key="5">
    <source>
        <dbReference type="Proteomes" id="UP000050872"/>
    </source>
</evidence>
<comment type="caution">
    <text evidence="4">The sequence shown here is derived from an EMBL/GenBank/DDBJ whole genome shotgun (WGS) entry which is preliminary data.</text>
</comment>
<dbReference type="Pfam" id="PF00005">
    <property type="entry name" value="ABC_tran"/>
    <property type="match status" value="1"/>
</dbReference>
<gene>
    <name evidence="4" type="ORF">FD29_GL001948</name>
</gene>
<keyword evidence="1" id="KW-0547">Nucleotide-binding</keyword>
<dbReference type="GO" id="GO:0034040">
    <property type="term" value="F:ATPase-coupled lipid transmembrane transporter activity"/>
    <property type="evidence" value="ECO:0007669"/>
    <property type="project" value="TreeGrafter"/>
</dbReference>
<dbReference type="STRING" id="1423770.FD29_GL001948"/>
<dbReference type="PANTHER" id="PTHR24221">
    <property type="entry name" value="ATP-BINDING CASSETTE SUB-FAMILY B"/>
    <property type="match status" value="1"/>
</dbReference>
<sequence>MIRGKSGVGKSTLFRMILGELKPNTGMMLLNKNSYDHQIAYSVFGIVGQTPIIFETSIKLNITLGDEKASDEAVIKSLKQAGLTEYANAESLKLVINENGHNLSGGQLKRLEIARALYFDRQILLIDEGTASLDPVTAQAIHQSILQNPDLTVIEIDHHIPDALLKQYDMVWKLTGDGLIGSKN</sequence>
<dbReference type="Proteomes" id="UP000050872">
    <property type="component" value="Unassembled WGS sequence"/>
</dbReference>
<organism evidence="4 5">
    <name type="scientific">Companilactobacillus mindensis DSM 14500</name>
    <dbReference type="NCBI Taxonomy" id="1423770"/>
    <lineage>
        <taxon>Bacteria</taxon>
        <taxon>Bacillati</taxon>
        <taxon>Bacillota</taxon>
        <taxon>Bacilli</taxon>
        <taxon>Lactobacillales</taxon>
        <taxon>Lactobacillaceae</taxon>
        <taxon>Companilactobacillus</taxon>
    </lineage>
</organism>
<dbReference type="SMART" id="SM00382">
    <property type="entry name" value="AAA"/>
    <property type="match status" value="1"/>
</dbReference>
<dbReference type="PROSITE" id="PS50893">
    <property type="entry name" value="ABC_TRANSPORTER_2"/>
    <property type="match status" value="1"/>
</dbReference>
<dbReference type="EMBL" id="AZEZ01000004">
    <property type="protein sequence ID" value="KRL45944.1"/>
    <property type="molecule type" value="Genomic_DNA"/>
</dbReference>
<feature type="domain" description="ABC transporter" evidence="3">
    <location>
        <begin position="2"/>
        <end position="184"/>
    </location>
</feature>
<protein>
    <submittedName>
        <fullName evidence="4">Multidrug ABC superfamily ATP binding cassette transporter, ATPase and permease protein</fullName>
    </submittedName>
</protein>
<proteinExistence type="predicted"/>
<name>A0A0R1QXP2_9LACO</name>
<evidence type="ECO:0000256" key="2">
    <source>
        <dbReference type="ARBA" id="ARBA00022840"/>
    </source>
</evidence>
<dbReference type="InterPro" id="IPR017871">
    <property type="entry name" value="ABC_transporter-like_CS"/>
</dbReference>
<keyword evidence="5" id="KW-1185">Reference proteome</keyword>
<evidence type="ECO:0000313" key="4">
    <source>
        <dbReference type="EMBL" id="KRL45944.1"/>
    </source>
</evidence>
<dbReference type="GO" id="GO:0005524">
    <property type="term" value="F:ATP binding"/>
    <property type="evidence" value="ECO:0007669"/>
    <property type="project" value="UniProtKB-KW"/>
</dbReference>
<evidence type="ECO:0000259" key="3">
    <source>
        <dbReference type="PROSITE" id="PS50893"/>
    </source>
</evidence>
<dbReference type="AlphaFoldDB" id="A0A0R1QXP2"/>